<keyword evidence="1" id="KW-1133">Transmembrane helix</keyword>
<proteinExistence type="predicted"/>
<evidence type="ECO:0000313" key="2">
    <source>
        <dbReference type="EMBL" id="JAQ79945.1"/>
    </source>
</evidence>
<dbReference type="AlphaFoldDB" id="A0A146SH50"/>
<sequence length="58" mass="6651">MSFPWSSGRPLHLLISNPVLKPISSPWPLAPSEMLAFKIVQFVLLLILWTISIRFTLF</sequence>
<accession>A0A146SH50</accession>
<evidence type="ECO:0000256" key="1">
    <source>
        <dbReference type="SAM" id="Phobius"/>
    </source>
</evidence>
<protein>
    <submittedName>
        <fullName evidence="2">Uncharacterized protein</fullName>
    </submittedName>
</protein>
<dbReference type="EMBL" id="GCES01106377">
    <property type="protein sequence ID" value="JAQ79945.1"/>
    <property type="molecule type" value="Transcribed_RNA"/>
</dbReference>
<organism evidence="2">
    <name type="scientific">Fundulus heteroclitus</name>
    <name type="common">Killifish</name>
    <name type="synonym">Mummichog</name>
    <dbReference type="NCBI Taxonomy" id="8078"/>
    <lineage>
        <taxon>Eukaryota</taxon>
        <taxon>Metazoa</taxon>
        <taxon>Chordata</taxon>
        <taxon>Craniata</taxon>
        <taxon>Vertebrata</taxon>
        <taxon>Euteleostomi</taxon>
        <taxon>Actinopterygii</taxon>
        <taxon>Neopterygii</taxon>
        <taxon>Teleostei</taxon>
        <taxon>Neoteleostei</taxon>
        <taxon>Acanthomorphata</taxon>
        <taxon>Ovalentaria</taxon>
        <taxon>Atherinomorphae</taxon>
        <taxon>Cyprinodontiformes</taxon>
        <taxon>Fundulidae</taxon>
        <taxon>Fundulus</taxon>
    </lineage>
</organism>
<feature type="transmembrane region" description="Helical" evidence="1">
    <location>
        <begin position="35"/>
        <end position="57"/>
    </location>
</feature>
<reference evidence="2" key="1">
    <citation type="submission" date="2015-01" db="EMBL/GenBank/DDBJ databases">
        <title>EvidentialGene: Evidence-directed Construction of Complete mRNA Transcriptomes without Genomes.</title>
        <authorList>
            <person name="Gilbert D.G."/>
        </authorList>
    </citation>
    <scope>NUCLEOTIDE SEQUENCE</scope>
</reference>
<keyword evidence="1" id="KW-0472">Membrane</keyword>
<name>A0A146SH50_FUNHE</name>
<keyword evidence="1" id="KW-0812">Transmembrane</keyword>
<dbReference type="EMBL" id="GCES01099930">
    <property type="protein sequence ID" value="JAQ86392.1"/>
    <property type="molecule type" value="Transcribed_RNA"/>
</dbReference>